<dbReference type="PIRSF" id="PIRSF031143">
    <property type="entry name" value="UCP031143"/>
    <property type="match status" value="1"/>
</dbReference>
<evidence type="ECO:0000313" key="3">
    <source>
        <dbReference type="Proteomes" id="UP000467841"/>
    </source>
</evidence>
<dbReference type="OrthoDB" id="1079192at2759"/>
<reference evidence="2" key="1">
    <citation type="submission" date="2020-01" db="EMBL/GenBank/DDBJ databases">
        <authorList>
            <person name="Mishra B."/>
        </authorList>
    </citation>
    <scope>NUCLEOTIDE SEQUENCE [LARGE SCALE GENOMIC DNA]</scope>
</reference>
<dbReference type="EMBL" id="CACVBM020001806">
    <property type="protein sequence ID" value="CAA7059969.1"/>
    <property type="molecule type" value="Genomic_DNA"/>
</dbReference>
<keyword evidence="3" id="KW-1185">Reference proteome</keyword>
<feature type="region of interest" description="Disordered" evidence="1">
    <location>
        <begin position="31"/>
        <end position="50"/>
    </location>
</feature>
<dbReference type="Pfam" id="PF06683">
    <property type="entry name" value="DUF1184"/>
    <property type="match status" value="1"/>
</dbReference>
<dbReference type="AlphaFoldDB" id="A0A6D2LFU2"/>
<dbReference type="Proteomes" id="UP000467841">
    <property type="component" value="Unassembled WGS sequence"/>
</dbReference>
<organism evidence="2 3">
    <name type="scientific">Microthlaspi erraticum</name>
    <dbReference type="NCBI Taxonomy" id="1685480"/>
    <lineage>
        <taxon>Eukaryota</taxon>
        <taxon>Viridiplantae</taxon>
        <taxon>Streptophyta</taxon>
        <taxon>Embryophyta</taxon>
        <taxon>Tracheophyta</taxon>
        <taxon>Spermatophyta</taxon>
        <taxon>Magnoliopsida</taxon>
        <taxon>eudicotyledons</taxon>
        <taxon>Gunneridae</taxon>
        <taxon>Pentapetalae</taxon>
        <taxon>rosids</taxon>
        <taxon>malvids</taxon>
        <taxon>Brassicales</taxon>
        <taxon>Brassicaceae</taxon>
        <taxon>Coluteocarpeae</taxon>
        <taxon>Microthlaspi</taxon>
    </lineage>
</organism>
<evidence type="ECO:0000313" key="2">
    <source>
        <dbReference type="EMBL" id="CAA7059969.1"/>
    </source>
</evidence>
<protein>
    <submittedName>
        <fullName evidence="2">Uncharacterized protein</fullName>
    </submittedName>
</protein>
<comment type="caution">
    <text evidence="2">The sequence shown here is derived from an EMBL/GenBank/DDBJ whole genome shotgun (WGS) entry which is preliminary data.</text>
</comment>
<dbReference type="InterPro" id="IPR016970">
    <property type="entry name" value="UCP031143"/>
</dbReference>
<evidence type="ECO:0000256" key="1">
    <source>
        <dbReference type="SAM" id="MobiDB-lite"/>
    </source>
</evidence>
<dbReference type="InterPro" id="IPR009568">
    <property type="entry name" value="DUF1184"/>
</dbReference>
<sequence length="244" mass="27636">MSSSDISIISKQMESISMTTHRVLRRNKKLPPARYSPYNNTTGTELRKEKQKEEAVKLGVELSIFVAETMFVLSDDLRSMLLFCCCVFKDAGNKSFNGPVIGRVFRVVEYVIETYIKPKNGVYQDGTKVPPWEQYPHVSFGMRGLDRIVSILKKGGVVGSASLVNYKQELKKSEAKLRSVKDVSEANGFAREAIESHIVHLWKSLFETSPEVINSTTRFLELFELVINEGKQIDCYRRLSSLGI</sequence>
<proteinExistence type="predicted"/>
<name>A0A6D2LFU2_9BRAS</name>
<gene>
    <name evidence="2" type="ORF">MERR_LOCUS47205</name>
</gene>
<accession>A0A6D2LFU2</accession>